<organism evidence="2 3">
    <name type="scientific">Cylindrospermopsis raciborskii CS-505</name>
    <dbReference type="NCBI Taxonomy" id="533240"/>
    <lineage>
        <taxon>Bacteria</taxon>
        <taxon>Bacillati</taxon>
        <taxon>Cyanobacteriota</taxon>
        <taxon>Cyanophyceae</taxon>
        <taxon>Nostocales</taxon>
        <taxon>Aphanizomenonaceae</taxon>
        <taxon>Cylindrospermopsis</taxon>
    </lineage>
</organism>
<dbReference type="InterPro" id="IPR050194">
    <property type="entry name" value="Glycosyltransferase_grp1"/>
</dbReference>
<dbReference type="RefSeq" id="WP_006279003.1">
    <property type="nucleotide sequence ID" value="NZ_LYXA01000001.1"/>
</dbReference>
<accession>A0A853MHL7</accession>
<dbReference type="Gene3D" id="3.40.50.2000">
    <property type="entry name" value="Glycogen Phosphorylase B"/>
    <property type="match status" value="2"/>
</dbReference>
<dbReference type="CDD" id="cd03801">
    <property type="entry name" value="GT4_PimA-like"/>
    <property type="match status" value="1"/>
</dbReference>
<sequence length="402" mass="45717">MNINKSKVPKPRILVFIDYYLPGYKAGGPLRTLHNMVEQLSDCFQFLIVTRDHDINDSHPYDGLETGVWTSQGKAQVFYIPKNQWGVCSIRRILRETSYDILYFNSFFSPWMAGLPLLLRYLKQFDPVSIILAPRGEFSPGALQLKAGKKKLYMAVLFRLGLCRNLIWQASSDKEGVDIYNVFHKAGKGSDIKIAPDLPSLLYANKYIPNDNQISPTRLNSLKILFISRISPMKNLDFLLRVLRNVSSPVDLSIYGPIDDSNYWSICQALINDLPRQIKFEFGGEIEHERVGEIFKQHDLFAFPTRGENFGHVIIESLCAGTPVIVSDQTPWIAAPDGALEVLPLDAEKWQAAIERWANMQDSVLLKMRRGAFAYARSYLESNNALEQNKELFFAAMKNGVK</sequence>
<reference evidence="2 3" key="1">
    <citation type="submission" date="2016-05" db="EMBL/GenBank/DDBJ databases">
        <title>First complete genome of the cyanobacterium Cylindrospermopsis raciborskii CS505, containing a circular chromosome and a single extrachromosomal element.</title>
        <authorList>
            <person name="Fuentes J."/>
            <person name="Tamames J."/>
            <person name="Allen E."/>
            <person name="Plominski A."/>
            <person name="Vasquez M."/>
        </authorList>
    </citation>
    <scope>NUCLEOTIDE SEQUENCE [LARGE SCALE GENOMIC DNA]</scope>
    <source>
        <strain evidence="2 3">CS505</strain>
    </source>
</reference>
<comment type="caution">
    <text evidence="2">The sequence shown here is derived from an EMBL/GenBank/DDBJ whole genome shotgun (WGS) entry which is preliminary data.</text>
</comment>
<evidence type="ECO:0000259" key="1">
    <source>
        <dbReference type="Pfam" id="PF00534"/>
    </source>
</evidence>
<dbReference type="EMBL" id="LYXA01000001">
    <property type="protein sequence ID" value="OBU76964.1"/>
    <property type="molecule type" value="Genomic_DNA"/>
</dbReference>
<evidence type="ECO:0000313" key="2">
    <source>
        <dbReference type="EMBL" id="OBU76964.1"/>
    </source>
</evidence>
<dbReference type="Pfam" id="PF00534">
    <property type="entry name" value="Glycos_transf_1"/>
    <property type="match status" value="1"/>
</dbReference>
<dbReference type="PANTHER" id="PTHR45947:SF3">
    <property type="entry name" value="SULFOQUINOVOSYL TRANSFERASE SQD2"/>
    <property type="match status" value="1"/>
</dbReference>
<protein>
    <recommendedName>
        <fullName evidence="1">Glycosyl transferase family 1 domain-containing protein</fullName>
    </recommendedName>
</protein>
<evidence type="ECO:0000313" key="3">
    <source>
        <dbReference type="Proteomes" id="UP000093903"/>
    </source>
</evidence>
<dbReference type="SUPFAM" id="SSF53756">
    <property type="entry name" value="UDP-Glycosyltransferase/glycogen phosphorylase"/>
    <property type="match status" value="1"/>
</dbReference>
<dbReference type="GO" id="GO:0016757">
    <property type="term" value="F:glycosyltransferase activity"/>
    <property type="evidence" value="ECO:0007669"/>
    <property type="project" value="InterPro"/>
</dbReference>
<proteinExistence type="predicted"/>
<dbReference type="PANTHER" id="PTHR45947">
    <property type="entry name" value="SULFOQUINOVOSYL TRANSFERASE SQD2"/>
    <property type="match status" value="1"/>
</dbReference>
<feature type="domain" description="Glycosyl transferase family 1" evidence="1">
    <location>
        <begin position="212"/>
        <end position="331"/>
    </location>
</feature>
<dbReference type="Proteomes" id="UP000093903">
    <property type="component" value="Unassembled WGS sequence"/>
</dbReference>
<dbReference type="InterPro" id="IPR001296">
    <property type="entry name" value="Glyco_trans_1"/>
</dbReference>
<name>A0A853MHL7_9CYAN</name>
<gene>
    <name evidence="2" type="ORF">A9P98_12145</name>
</gene>
<dbReference type="AlphaFoldDB" id="A0A853MHL7"/>